<comment type="caution">
    <text evidence="1">The sequence shown here is derived from an EMBL/GenBank/DDBJ whole genome shotgun (WGS) entry which is preliminary data.</text>
</comment>
<dbReference type="Proteomes" id="UP000789860">
    <property type="component" value="Unassembled WGS sequence"/>
</dbReference>
<sequence>HSHSKAQYVNGVLGFLIIHDPKDLYIKDYDEEIIVILQNFYHTDSKILLAKFLTPESQGNEPIPDNSSDYVNNAPLAQFKFVQGKKYIIRIINTSAFSKFIFSIDDHPMEVIEVEGMITKKYTVHHLPINIAQQTACFAIPPDKLNPLIKAIVSYDGSNNEDPTSTAWTDNTENCVDLNTSDLKPYKLQKIPDADCKFNIIVDFHPDEKNITLAFINNSTYVIDEKYPTLYKMYDGVTKFATNQNIFLVDHNKVVDIILI</sequence>
<feature type="non-terminal residue" evidence="1">
    <location>
        <position position="260"/>
    </location>
</feature>
<name>A0ACA9N4L0_9GLOM</name>
<protein>
    <submittedName>
        <fullName evidence="1">6141_t:CDS:1</fullName>
    </submittedName>
</protein>
<accession>A0ACA9N4L0</accession>
<feature type="non-terminal residue" evidence="1">
    <location>
        <position position="1"/>
    </location>
</feature>
<dbReference type="EMBL" id="CAJVPM010017035">
    <property type="protein sequence ID" value="CAG8617652.1"/>
    <property type="molecule type" value="Genomic_DNA"/>
</dbReference>
<keyword evidence="2" id="KW-1185">Reference proteome</keyword>
<proteinExistence type="predicted"/>
<organism evidence="1 2">
    <name type="scientific">Scutellospora calospora</name>
    <dbReference type="NCBI Taxonomy" id="85575"/>
    <lineage>
        <taxon>Eukaryota</taxon>
        <taxon>Fungi</taxon>
        <taxon>Fungi incertae sedis</taxon>
        <taxon>Mucoromycota</taxon>
        <taxon>Glomeromycotina</taxon>
        <taxon>Glomeromycetes</taxon>
        <taxon>Diversisporales</taxon>
        <taxon>Gigasporaceae</taxon>
        <taxon>Scutellospora</taxon>
    </lineage>
</organism>
<evidence type="ECO:0000313" key="1">
    <source>
        <dbReference type="EMBL" id="CAG8617652.1"/>
    </source>
</evidence>
<evidence type="ECO:0000313" key="2">
    <source>
        <dbReference type="Proteomes" id="UP000789860"/>
    </source>
</evidence>
<reference evidence="1" key="1">
    <citation type="submission" date="2021-06" db="EMBL/GenBank/DDBJ databases">
        <authorList>
            <person name="Kallberg Y."/>
            <person name="Tangrot J."/>
            <person name="Rosling A."/>
        </authorList>
    </citation>
    <scope>NUCLEOTIDE SEQUENCE</scope>
    <source>
        <strain evidence="1">AU212A</strain>
    </source>
</reference>
<gene>
    <name evidence="1" type="ORF">SCALOS_LOCUS7536</name>
</gene>